<accession>A0A318HVP7</accession>
<dbReference type="AlphaFoldDB" id="A0A318HVP7"/>
<dbReference type="Proteomes" id="UP000248314">
    <property type="component" value="Unassembled WGS sequence"/>
</dbReference>
<organism evidence="1 2">
    <name type="scientific">Hoylesella shahii DSM 15611 = JCM 12083</name>
    <dbReference type="NCBI Taxonomy" id="1122991"/>
    <lineage>
        <taxon>Bacteria</taxon>
        <taxon>Pseudomonadati</taxon>
        <taxon>Bacteroidota</taxon>
        <taxon>Bacteroidia</taxon>
        <taxon>Bacteroidales</taxon>
        <taxon>Prevotellaceae</taxon>
        <taxon>Hoylesella</taxon>
    </lineage>
</organism>
<proteinExistence type="predicted"/>
<protein>
    <submittedName>
        <fullName evidence="1">Uncharacterized protein</fullName>
    </submittedName>
</protein>
<reference evidence="1 2" key="1">
    <citation type="submission" date="2018-05" db="EMBL/GenBank/DDBJ databases">
        <title>Genomic Encyclopedia of Type Strains, Phase I: the one thousand microbial genomes (KMG-I) project.</title>
        <authorList>
            <person name="Kyrpides N."/>
        </authorList>
    </citation>
    <scope>NUCLEOTIDE SEQUENCE [LARGE SCALE GENOMIC DNA]</scope>
    <source>
        <strain evidence="1 2">DSM 15611</strain>
    </source>
</reference>
<gene>
    <name evidence="1" type="ORF">EJ73_02217</name>
</gene>
<keyword evidence="2" id="KW-1185">Reference proteome</keyword>
<dbReference type="STRING" id="1122991.GCA_000613445_01035"/>
<evidence type="ECO:0000313" key="1">
    <source>
        <dbReference type="EMBL" id="PXX20151.1"/>
    </source>
</evidence>
<evidence type="ECO:0000313" key="2">
    <source>
        <dbReference type="Proteomes" id="UP000248314"/>
    </source>
</evidence>
<dbReference type="EMBL" id="QJJX01000031">
    <property type="protein sequence ID" value="PXX20151.1"/>
    <property type="molecule type" value="Genomic_DNA"/>
</dbReference>
<name>A0A318HVP7_9BACT</name>
<comment type="caution">
    <text evidence="1">The sequence shown here is derived from an EMBL/GenBank/DDBJ whole genome shotgun (WGS) entry which is preliminary data.</text>
</comment>
<sequence length="41" mass="4685">MIATDKVTEIFCILDELCKNLDAELTKNLHIVPIDEGYKCM</sequence>